<proteinExistence type="predicted"/>
<feature type="transmembrane region" description="Helical" evidence="1">
    <location>
        <begin position="45"/>
        <end position="64"/>
    </location>
</feature>
<keyword evidence="1" id="KW-1133">Transmembrane helix</keyword>
<organism evidence="2 3">
    <name type="scientific">Burkholderia territorii</name>
    <dbReference type="NCBI Taxonomy" id="1503055"/>
    <lineage>
        <taxon>Bacteria</taxon>
        <taxon>Pseudomonadati</taxon>
        <taxon>Pseudomonadota</taxon>
        <taxon>Betaproteobacteria</taxon>
        <taxon>Burkholderiales</taxon>
        <taxon>Burkholderiaceae</taxon>
        <taxon>Burkholderia</taxon>
        <taxon>Burkholderia cepacia complex</taxon>
    </lineage>
</organism>
<sequence>MRRIEDEKISKIAKAYFSRNEKWILFLGLYAILVVSSNSGPSLPIGVRLISGVVAAFILLKVCWGAARTSTISATVVVGVIVATLTWLFYEYGIGALFLLPYPFGGGHIGAI</sequence>
<feature type="transmembrane region" description="Helical" evidence="1">
    <location>
        <begin position="21"/>
        <end position="39"/>
    </location>
</feature>
<dbReference type="AlphaFoldDB" id="A0A6L3NLL4"/>
<gene>
    <name evidence="2" type="ORF">F7R13_05120</name>
</gene>
<name>A0A6L3NLL4_9BURK</name>
<accession>A0A6L3NLL4</accession>
<evidence type="ECO:0000256" key="1">
    <source>
        <dbReference type="SAM" id="Phobius"/>
    </source>
</evidence>
<keyword evidence="1" id="KW-0472">Membrane</keyword>
<keyword evidence="1" id="KW-0812">Transmembrane</keyword>
<comment type="caution">
    <text evidence="2">The sequence shown here is derived from an EMBL/GenBank/DDBJ whole genome shotgun (WGS) entry which is preliminary data.</text>
</comment>
<dbReference type="Proteomes" id="UP000473571">
    <property type="component" value="Unassembled WGS sequence"/>
</dbReference>
<dbReference type="RefSeq" id="WP_151003780.1">
    <property type="nucleotide sequence ID" value="NZ_CABVPO010000026.1"/>
</dbReference>
<dbReference type="EMBL" id="VZOL01000031">
    <property type="protein sequence ID" value="KAB0685279.1"/>
    <property type="molecule type" value="Genomic_DNA"/>
</dbReference>
<reference evidence="2 3" key="1">
    <citation type="submission" date="2019-09" db="EMBL/GenBank/DDBJ databases">
        <title>Draft genome sequences of 48 bacterial type strains from the CCUG.</title>
        <authorList>
            <person name="Tunovic T."/>
            <person name="Pineiro-Iglesias B."/>
            <person name="Unosson C."/>
            <person name="Inganas E."/>
            <person name="Ohlen M."/>
            <person name="Cardew S."/>
            <person name="Jensie-Markopoulos S."/>
            <person name="Salva-Serra F."/>
            <person name="Jaen-Luchoro D."/>
            <person name="Karlsson R."/>
            <person name="Svensson-Stadler L."/>
            <person name="Chun J."/>
            <person name="Moore E."/>
        </authorList>
    </citation>
    <scope>NUCLEOTIDE SEQUENCE [LARGE SCALE GENOMIC DNA]</scope>
    <source>
        <strain evidence="2 3">CCUG 65687</strain>
    </source>
</reference>
<feature type="transmembrane region" description="Helical" evidence="1">
    <location>
        <begin position="71"/>
        <end position="90"/>
    </location>
</feature>
<evidence type="ECO:0000313" key="3">
    <source>
        <dbReference type="Proteomes" id="UP000473571"/>
    </source>
</evidence>
<protein>
    <submittedName>
        <fullName evidence="2">Uncharacterized protein</fullName>
    </submittedName>
</protein>
<evidence type="ECO:0000313" key="2">
    <source>
        <dbReference type="EMBL" id="KAB0685279.1"/>
    </source>
</evidence>